<evidence type="ECO:0000313" key="3">
    <source>
        <dbReference type="EMBL" id="TFD68989.1"/>
    </source>
</evidence>
<evidence type="ECO:0000313" key="4">
    <source>
        <dbReference type="Proteomes" id="UP000298154"/>
    </source>
</evidence>
<proteinExistence type="predicted"/>
<evidence type="ECO:0000256" key="2">
    <source>
        <dbReference type="SAM" id="Phobius"/>
    </source>
</evidence>
<keyword evidence="2" id="KW-0472">Membrane</keyword>
<evidence type="ECO:0000256" key="1">
    <source>
        <dbReference type="ARBA" id="ARBA00022801"/>
    </source>
</evidence>
<comment type="caution">
    <text evidence="3">The sequence shown here is derived from an EMBL/GenBank/DDBJ whole genome shotgun (WGS) entry which is preliminary data.</text>
</comment>
<feature type="transmembrane region" description="Helical" evidence="2">
    <location>
        <begin position="213"/>
        <end position="234"/>
    </location>
</feature>
<dbReference type="InterPro" id="IPR023365">
    <property type="entry name" value="Sortase_dom-sf"/>
</dbReference>
<keyword evidence="1" id="KW-0378">Hydrolase</keyword>
<dbReference type="SUPFAM" id="SSF63817">
    <property type="entry name" value="Sortase"/>
    <property type="match status" value="1"/>
</dbReference>
<name>A0A4R9ASS6_9MICO</name>
<keyword evidence="4" id="KW-1185">Reference proteome</keyword>
<organism evidence="3 4">
    <name type="scientific">Cryobacterium ruanii</name>
    <dbReference type="NCBI Taxonomy" id="1259197"/>
    <lineage>
        <taxon>Bacteria</taxon>
        <taxon>Bacillati</taxon>
        <taxon>Actinomycetota</taxon>
        <taxon>Actinomycetes</taxon>
        <taxon>Micrococcales</taxon>
        <taxon>Microbacteriaceae</taxon>
        <taxon>Cryobacterium</taxon>
    </lineage>
</organism>
<sequence>MIAALIFGFLLQVTVVGQLQHMVAQQQLTDTFRLQLAEGTAPVSEGTVDKVLLADGAPVALIDIPALGVREVIVEGTGSATTQSGPGHRRDTVLPGQAGVSVVMGRAAAYGAPFARIQELRPGQKFTVLTGQGTSTFSVIGVRYAGDPAPASPRADQGRLILETARGPAFVPSGIARVDAELVSETYPAGQRQTSFATLRPAERELAGDTSTVWALVFALQFFLLVELAAVWCIPRVGAQKTWIVFIPVGVLSGLVVADQVVRLLPNLL</sequence>
<dbReference type="EMBL" id="SOHK01000005">
    <property type="protein sequence ID" value="TFD68989.1"/>
    <property type="molecule type" value="Genomic_DNA"/>
</dbReference>
<dbReference type="Pfam" id="PF04203">
    <property type="entry name" value="Sortase"/>
    <property type="match status" value="1"/>
</dbReference>
<keyword evidence="2" id="KW-1133">Transmembrane helix</keyword>
<dbReference type="InterPro" id="IPR005754">
    <property type="entry name" value="Sortase"/>
</dbReference>
<dbReference type="AlphaFoldDB" id="A0A4R9ASS6"/>
<protein>
    <submittedName>
        <fullName evidence="3">Sortase</fullName>
    </submittedName>
</protein>
<keyword evidence="2" id="KW-0812">Transmembrane</keyword>
<dbReference type="Gene3D" id="2.40.260.10">
    <property type="entry name" value="Sortase"/>
    <property type="match status" value="1"/>
</dbReference>
<dbReference type="GO" id="GO:0016787">
    <property type="term" value="F:hydrolase activity"/>
    <property type="evidence" value="ECO:0007669"/>
    <property type="project" value="UniProtKB-KW"/>
</dbReference>
<accession>A0A4R9ASS6</accession>
<gene>
    <name evidence="3" type="ORF">E3T47_01890</name>
</gene>
<dbReference type="Proteomes" id="UP000298154">
    <property type="component" value="Unassembled WGS sequence"/>
</dbReference>
<dbReference type="OrthoDB" id="5242879at2"/>
<feature type="transmembrane region" description="Helical" evidence="2">
    <location>
        <begin position="243"/>
        <end position="262"/>
    </location>
</feature>
<reference evidence="3 4" key="1">
    <citation type="submission" date="2019-03" db="EMBL/GenBank/DDBJ databases">
        <title>Genomics of glacier-inhabiting Cryobacterium strains.</title>
        <authorList>
            <person name="Liu Q."/>
            <person name="Xin Y.-H."/>
        </authorList>
    </citation>
    <scope>NUCLEOTIDE SEQUENCE [LARGE SCALE GENOMIC DNA]</scope>
    <source>
        <strain evidence="3 4">Sr36</strain>
    </source>
</reference>